<accession>A0ABQ8TG09</accession>
<sequence>MASLCEGGNEPAGSLKAIYEDMDYDIENESDDESNREVLLNEVQDSNSEPDDDDDDDDERLISINDGNCYTGRNKTTIWQEVPVAQCGRRRAQNKASDSFTGP</sequence>
<feature type="region of interest" description="Disordered" evidence="1">
    <location>
        <begin position="41"/>
        <end position="67"/>
    </location>
</feature>
<evidence type="ECO:0000313" key="2">
    <source>
        <dbReference type="EMBL" id="KAJ4444630.1"/>
    </source>
</evidence>
<name>A0ABQ8TG09_PERAM</name>
<evidence type="ECO:0000313" key="3">
    <source>
        <dbReference type="Proteomes" id="UP001148838"/>
    </source>
</evidence>
<gene>
    <name evidence="2" type="ORF">ANN_06426</name>
</gene>
<dbReference type="EMBL" id="JAJSOF020000011">
    <property type="protein sequence ID" value="KAJ4444630.1"/>
    <property type="molecule type" value="Genomic_DNA"/>
</dbReference>
<proteinExistence type="predicted"/>
<dbReference type="Proteomes" id="UP001148838">
    <property type="component" value="Unassembled WGS sequence"/>
</dbReference>
<organism evidence="2 3">
    <name type="scientific">Periplaneta americana</name>
    <name type="common">American cockroach</name>
    <name type="synonym">Blatta americana</name>
    <dbReference type="NCBI Taxonomy" id="6978"/>
    <lineage>
        <taxon>Eukaryota</taxon>
        <taxon>Metazoa</taxon>
        <taxon>Ecdysozoa</taxon>
        <taxon>Arthropoda</taxon>
        <taxon>Hexapoda</taxon>
        <taxon>Insecta</taxon>
        <taxon>Pterygota</taxon>
        <taxon>Neoptera</taxon>
        <taxon>Polyneoptera</taxon>
        <taxon>Dictyoptera</taxon>
        <taxon>Blattodea</taxon>
        <taxon>Blattoidea</taxon>
        <taxon>Blattidae</taxon>
        <taxon>Blattinae</taxon>
        <taxon>Periplaneta</taxon>
    </lineage>
</organism>
<feature type="compositionally biased region" description="Acidic residues" evidence="1">
    <location>
        <begin position="48"/>
        <end position="59"/>
    </location>
</feature>
<protein>
    <submittedName>
        <fullName evidence="2">Uncharacterized protein</fullName>
    </submittedName>
</protein>
<comment type="caution">
    <text evidence="2">The sequence shown here is derived from an EMBL/GenBank/DDBJ whole genome shotgun (WGS) entry which is preliminary data.</text>
</comment>
<reference evidence="2 3" key="1">
    <citation type="journal article" date="2022" name="Allergy">
        <title>Genome assembly and annotation of Periplaneta americana reveal a comprehensive cockroach allergen profile.</title>
        <authorList>
            <person name="Wang L."/>
            <person name="Xiong Q."/>
            <person name="Saelim N."/>
            <person name="Wang L."/>
            <person name="Nong W."/>
            <person name="Wan A.T."/>
            <person name="Shi M."/>
            <person name="Liu X."/>
            <person name="Cao Q."/>
            <person name="Hui J.H.L."/>
            <person name="Sookrung N."/>
            <person name="Leung T.F."/>
            <person name="Tungtrongchitr A."/>
            <person name="Tsui S.K.W."/>
        </authorList>
    </citation>
    <scope>NUCLEOTIDE SEQUENCE [LARGE SCALE GENOMIC DNA]</scope>
    <source>
        <strain evidence="2">PWHHKU_190912</strain>
    </source>
</reference>
<evidence type="ECO:0000256" key="1">
    <source>
        <dbReference type="SAM" id="MobiDB-lite"/>
    </source>
</evidence>
<keyword evidence="3" id="KW-1185">Reference proteome</keyword>